<protein>
    <submittedName>
        <fullName evidence="1">Uncharacterized protein</fullName>
    </submittedName>
</protein>
<proteinExistence type="predicted"/>
<sequence length="75" mass="8784">MRLTQKQLYEITGLKRRSAQVAWFKNKFGVEPPFDRRGPVISAKAFEMLLERKLGLVQSQPDANKPTVRLREREK</sequence>
<dbReference type="EMBL" id="MLJW01000150">
    <property type="protein sequence ID" value="OIQ96352.1"/>
    <property type="molecule type" value="Genomic_DNA"/>
</dbReference>
<organism evidence="1">
    <name type="scientific">mine drainage metagenome</name>
    <dbReference type="NCBI Taxonomy" id="410659"/>
    <lineage>
        <taxon>unclassified sequences</taxon>
        <taxon>metagenomes</taxon>
        <taxon>ecological metagenomes</taxon>
    </lineage>
</organism>
<gene>
    <name evidence="1" type="ORF">GALL_216290</name>
</gene>
<accession>A0A1J5RJL5</accession>
<name>A0A1J5RJL5_9ZZZZ</name>
<comment type="caution">
    <text evidence="1">The sequence shown here is derived from an EMBL/GenBank/DDBJ whole genome shotgun (WGS) entry which is preliminary data.</text>
</comment>
<reference evidence="1" key="1">
    <citation type="submission" date="2016-10" db="EMBL/GenBank/DDBJ databases">
        <title>Sequence of Gallionella enrichment culture.</title>
        <authorList>
            <person name="Poehlein A."/>
            <person name="Muehling M."/>
            <person name="Daniel R."/>
        </authorList>
    </citation>
    <scope>NUCLEOTIDE SEQUENCE</scope>
</reference>
<evidence type="ECO:0000313" key="1">
    <source>
        <dbReference type="EMBL" id="OIQ96352.1"/>
    </source>
</evidence>
<dbReference type="AlphaFoldDB" id="A0A1J5RJL5"/>